<dbReference type="InterPro" id="IPR018708">
    <property type="entry name" value="DUF2225"/>
</dbReference>
<keyword evidence="2" id="KW-1185">Reference proteome</keyword>
<dbReference type="Gene3D" id="1.25.40.10">
    <property type="entry name" value="Tetratricopeptide repeat domain"/>
    <property type="match status" value="1"/>
</dbReference>
<name>A0A229UVM9_9BACL</name>
<sequence length="234" mass="27329">MVEPLFQVKVDCAYCETSFQTSRVRPSFKKATQTDTDFCIHYKDVNPDFYVVRVCPQCGYASTENSSTTFTPAQRELFKEKVAANWTLKDYGGERNWDVALHTYKLALLCAQLKNEKGRIIAGLLHHIAWLYRYKKDEQQEKRFLQFALEAYTTVFETEGNEVNNARLMYLLGELNRRLKHYVEAVKWFGRVINDKRIMDAGMIRASREQWAVTREDMLADKLELPEVMNSSQP</sequence>
<reference evidence="1 2" key="1">
    <citation type="submission" date="2017-07" db="EMBL/GenBank/DDBJ databases">
        <title>Genome sequencing and assembly of Paenibacillus rigui.</title>
        <authorList>
            <person name="Mayilraj S."/>
        </authorList>
    </citation>
    <scope>NUCLEOTIDE SEQUENCE [LARGE SCALE GENOMIC DNA]</scope>
    <source>
        <strain evidence="1 2">JCM 16352</strain>
    </source>
</reference>
<dbReference type="EMBL" id="NMQW01000003">
    <property type="protein sequence ID" value="OXM87657.1"/>
    <property type="molecule type" value="Genomic_DNA"/>
</dbReference>
<comment type="caution">
    <text evidence="1">The sequence shown here is derived from an EMBL/GenBank/DDBJ whole genome shotgun (WGS) entry which is preliminary data.</text>
</comment>
<dbReference type="Proteomes" id="UP000215509">
    <property type="component" value="Unassembled WGS sequence"/>
</dbReference>
<dbReference type="InterPro" id="IPR011990">
    <property type="entry name" value="TPR-like_helical_dom_sf"/>
</dbReference>
<dbReference type="OrthoDB" id="9780343at2"/>
<proteinExistence type="predicted"/>
<gene>
    <name evidence="1" type="ORF">CF651_04080</name>
</gene>
<dbReference type="SUPFAM" id="SSF81901">
    <property type="entry name" value="HCP-like"/>
    <property type="match status" value="1"/>
</dbReference>
<evidence type="ECO:0000313" key="2">
    <source>
        <dbReference type="Proteomes" id="UP000215509"/>
    </source>
</evidence>
<evidence type="ECO:0000313" key="1">
    <source>
        <dbReference type="EMBL" id="OXM87657.1"/>
    </source>
</evidence>
<dbReference type="AlphaFoldDB" id="A0A229UVM9"/>
<dbReference type="Pfam" id="PF09986">
    <property type="entry name" value="DUF2225"/>
    <property type="match status" value="1"/>
</dbReference>
<organism evidence="1 2">
    <name type="scientific">Paenibacillus rigui</name>
    <dbReference type="NCBI Taxonomy" id="554312"/>
    <lineage>
        <taxon>Bacteria</taxon>
        <taxon>Bacillati</taxon>
        <taxon>Bacillota</taxon>
        <taxon>Bacilli</taxon>
        <taxon>Bacillales</taxon>
        <taxon>Paenibacillaceae</taxon>
        <taxon>Paenibacillus</taxon>
    </lineage>
</organism>
<evidence type="ECO:0008006" key="3">
    <source>
        <dbReference type="Google" id="ProtNLM"/>
    </source>
</evidence>
<protein>
    <recommendedName>
        <fullName evidence="3">DUF2225 domain-containing protein</fullName>
    </recommendedName>
</protein>
<dbReference type="RefSeq" id="WP_094013583.1">
    <property type="nucleotide sequence ID" value="NZ_NMQW01000003.1"/>
</dbReference>
<accession>A0A229UVM9</accession>